<dbReference type="AlphaFoldDB" id="A0A1I6G6T4"/>
<keyword evidence="3" id="KW-0560">Oxidoreductase</keyword>
<sequence length="381" mass="39509">MTPPFNVLTPAEIVFGRGKMAELNERASRLGRRALVVHGRSPERLSPVFQSLTDVDVVQTLSIGKEPDLDTLSAAIASGKSLGVDLVLGIGGGSVMDSAKVLAAMLPSPSELMDHLEVVGKGLPLQSDRLPLILVPTTSGTGAEVTRNAVVDIPEAQRKVSLRDARLLPDLALVDPAMTDGCPKSVTLHSGLDAVTQVIEPYLSSRATPFTDMLCVEAIPMGLRALKQLMAGESEDARDAIAHVSLFGGLALANSGLGVVHGIAGPLGGLSGAPHGAICGALLPAGIAVNRDHAETDEQRARIDRVVGWIAEAFETSPEQALTVFQSWIVKNGLAGLATLGVTEEQVVAAADAAASSSSMRANPVVLARDAVEGVIRQSMG</sequence>
<proteinExistence type="inferred from homology"/>
<dbReference type="OrthoDB" id="9815791at2"/>
<dbReference type="Pfam" id="PF25137">
    <property type="entry name" value="ADH_Fe_C"/>
    <property type="match status" value="1"/>
</dbReference>
<comment type="cofactor">
    <cofactor evidence="1">
        <name>Fe cation</name>
        <dbReference type="ChEBI" id="CHEBI:24875"/>
    </cofactor>
</comment>
<dbReference type="GO" id="GO:0004022">
    <property type="term" value="F:alcohol dehydrogenase (NAD+) activity"/>
    <property type="evidence" value="ECO:0007669"/>
    <property type="project" value="TreeGrafter"/>
</dbReference>
<feature type="domain" description="Alcohol dehydrogenase iron-type/glycerol dehydrogenase GldA" evidence="5">
    <location>
        <begin position="10"/>
        <end position="176"/>
    </location>
</feature>
<evidence type="ECO:0000256" key="3">
    <source>
        <dbReference type="ARBA" id="ARBA00023002"/>
    </source>
</evidence>
<dbReference type="PANTHER" id="PTHR11496">
    <property type="entry name" value="ALCOHOL DEHYDROGENASE"/>
    <property type="match status" value="1"/>
</dbReference>
<keyword evidence="8" id="KW-1185">Reference proteome</keyword>
<dbReference type="Gene3D" id="3.40.50.1970">
    <property type="match status" value="1"/>
</dbReference>
<evidence type="ECO:0000256" key="2">
    <source>
        <dbReference type="ARBA" id="ARBA00007358"/>
    </source>
</evidence>
<dbReference type="Pfam" id="PF00465">
    <property type="entry name" value="Fe-ADH"/>
    <property type="match status" value="1"/>
</dbReference>
<dbReference type="FunFam" id="3.40.50.1970:FF:000003">
    <property type="entry name" value="Alcohol dehydrogenase, iron-containing"/>
    <property type="match status" value="1"/>
</dbReference>
<dbReference type="STRING" id="375760.SAMN04488073_0083"/>
<dbReference type="InterPro" id="IPR001670">
    <property type="entry name" value="ADH_Fe/GldA"/>
</dbReference>
<name>A0A1I6G6T4_9GAMM</name>
<evidence type="ECO:0000313" key="7">
    <source>
        <dbReference type="EMBL" id="SFR37831.1"/>
    </source>
</evidence>
<dbReference type="InterPro" id="IPR056798">
    <property type="entry name" value="ADH_Fe_C"/>
</dbReference>
<protein>
    <submittedName>
        <fullName evidence="7">Alcohol dehydrogenase, class IV</fullName>
    </submittedName>
</protein>
<evidence type="ECO:0000259" key="5">
    <source>
        <dbReference type="Pfam" id="PF00465"/>
    </source>
</evidence>
<dbReference type="GO" id="GO:0046872">
    <property type="term" value="F:metal ion binding"/>
    <property type="evidence" value="ECO:0007669"/>
    <property type="project" value="InterPro"/>
</dbReference>
<keyword evidence="4" id="KW-0520">NAD</keyword>
<evidence type="ECO:0000259" key="6">
    <source>
        <dbReference type="Pfam" id="PF25137"/>
    </source>
</evidence>
<evidence type="ECO:0000256" key="1">
    <source>
        <dbReference type="ARBA" id="ARBA00001962"/>
    </source>
</evidence>
<evidence type="ECO:0000313" key="8">
    <source>
        <dbReference type="Proteomes" id="UP000199290"/>
    </source>
</evidence>
<dbReference type="Proteomes" id="UP000199290">
    <property type="component" value="Unassembled WGS sequence"/>
</dbReference>
<accession>A0A1I6G6T4</accession>
<reference evidence="8" key="1">
    <citation type="submission" date="2016-10" db="EMBL/GenBank/DDBJ databases">
        <authorList>
            <person name="Varghese N."/>
            <person name="Submissions S."/>
        </authorList>
    </citation>
    <scope>NUCLEOTIDE SEQUENCE [LARGE SCALE GENOMIC DNA]</scope>
    <source>
        <strain evidence="8">CGMCC 1.6294</strain>
    </source>
</reference>
<dbReference type="InterPro" id="IPR039697">
    <property type="entry name" value="Alcohol_dehydrogenase_Fe"/>
</dbReference>
<dbReference type="PANTHER" id="PTHR11496:SF102">
    <property type="entry name" value="ALCOHOL DEHYDROGENASE 4"/>
    <property type="match status" value="1"/>
</dbReference>
<evidence type="ECO:0000256" key="4">
    <source>
        <dbReference type="ARBA" id="ARBA00023027"/>
    </source>
</evidence>
<feature type="domain" description="Fe-containing alcohol dehydrogenase-like C-terminal" evidence="6">
    <location>
        <begin position="188"/>
        <end position="379"/>
    </location>
</feature>
<organism evidence="7 8">
    <name type="scientific">Marinobacter gudaonensis</name>
    <dbReference type="NCBI Taxonomy" id="375760"/>
    <lineage>
        <taxon>Bacteria</taxon>
        <taxon>Pseudomonadati</taxon>
        <taxon>Pseudomonadota</taxon>
        <taxon>Gammaproteobacteria</taxon>
        <taxon>Pseudomonadales</taxon>
        <taxon>Marinobacteraceae</taxon>
        <taxon>Marinobacter</taxon>
    </lineage>
</organism>
<dbReference type="PROSITE" id="PS00913">
    <property type="entry name" value="ADH_IRON_1"/>
    <property type="match status" value="1"/>
</dbReference>
<dbReference type="Gene3D" id="1.20.1090.10">
    <property type="entry name" value="Dehydroquinate synthase-like - alpha domain"/>
    <property type="match status" value="1"/>
</dbReference>
<comment type="similarity">
    <text evidence="2">Belongs to the iron-containing alcohol dehydrogenase family.</text>
</comment>
<gene>
    <name evidence="7" type="ORF">SAMN04488073_0083</name>
</gene>
<dbReference type="RefSeq" id="WP_091984696.1">
    <property type="nucleotide sequence ID" value="NZ_FOYV01000001.1"/>
</dbReference>
<dbReference type="CDD" id="cd08183">
    <property type="entry name" value="Fe-ADH-like"/>
    <property type="match status" value="1"/>
</dbReference>
<dbReference type="InterPro" id="IPR018211">
    <property type="entry name" value="ADH_Fe_CS"/>
</dbReference>
<dbReference type="EMBL" id="FOYV01000001">
    <property type="protein sequence ID" value="SFR37831.1"/>
    <property type="molecule type" value="Genomic_DNA"/>
</dbReference>
<dbReference type="SUPFAM" id="SSF56796">
    <property type="entry name" value="Dehydroquinate synthase-like"/>
    <property type="match status" value="1"/>
</dbReference>